<keyword evidence="4" id="KW-0804">Transcription</keyword>
<name>A0ABZ2MC83_9BACT</name>
<feature type="compositionally biased region" description="Basic and acidic residues" evidence="5">
    <location>
        <begin position="217"/>
        <end position="226"/>
    </location>
</feature>
<evidence type="ECO:0000256" key="5">
    <source>
        <dbReference type="SAM" id="MobiDB-lite"/>
    </source>
</evidence>
<protein>
    <submittedName>
        <fullName evidence="8">RNA polymerase sigma factor</fullName>
    </submittedName>
</protein>
<reference evidence="8 9" key="1">
    <citation type="submission" date="2021-12" db="EMBL/GenBank/DDBJ databases">
        <title>Discovery of the Pendulisporaceae a myxobacterial family with distinct sporulation behavior and unique specialized metabolism.</title>
        <authorList>
            <person name="Garcia R."/>
            <person name="Popoff A."/>
            <person name="Bader C.D."/>
            <person name="Loehr J."/>
            <person name="Walesch S."/>
            <person name="Walt C."/>
            <person name="Boldt J."/>
            <person name="Bunk B."/>
            <person name="Haeckl F.J.F.P.J."/>
            <person name="Gunesch A.P."/>
            <person name="Birkelbach J."/>
            <person name="Nuebel U."/>
            <person name="Pietschmann T."/>
            <person name="Bach T."/>
            <person name="Mueller R."/>
        </authorList>
    </citation>
    <scope>NUCLEOTIDE SEQUENCE [LARGE SCALE GENOMIC DNA]</scope>
    <source>
        <strain evidence="8 9">MSr11954</strain>
    </source>
</reference>
<evidence type="ECO:0000313" key="8">
    <source>
        <dbReference type="EMBL" id="WXB20123.1"/>
    </source>
</evidence>
<dbReference type="InterPro" id="IPR013325">
    <property type="entry name" value="RNA_pol_sigma_r2"/>
</dbReference>
<evidence type="ECO:0000313" key="9">
    <source>
        <dbReference type="Proteomes" id="UP001370348"/>
    </source>
</evidence>
<dbReference type="InterPro" id="IPR013324">
    <property type="entry name" value="RNA_pol_sigma_r3/r4-like"/>
</dbReference>
<dbReference type="Proteomes" id="UP001370348">
    <property type="component" value="Chromosome"/>
</dbReference>
<dbReference type="NCBIfam" id="TIGR02937">
    <property type="entry name" value="sigma70-ECF"/>
    <property type="match status" value="1"/>
</dbReference>
<proteinExistence type="inferred from homology"/>
<dbReference type="Pfam" id="PF04542">
    <property type="entry name" value="Sigma70_r2"/>
    <property type="match status" value="1"/>
</dbReference>
<dbReference type="PANTHER" id="PTHR43133">
    <property type="entry name" value="RNA POLYMERASE ECF-TYPE SIGMA FACTO"/>
    <property type="match status" value="1"/>
</dbReference>
<accession>A0ABZ2MC83</accession>
<evidence type="ECO:0000256" key="2">
    <source>
        <dbReference type="ARBA" id="ARBA00023015"/>
    </source>
</evidence>
<dbReference type="Gene3D" id="1.10.10.10">
    <property type="entry name" value="Winged helix-like DNA-binding domain superfamily/Winged helix DNA-binding domain"/>
    <property type="match status" value="1"/>
</dbReference>
<dbReference type="InterPro" id="IPR039425">
    <property type="entry name" value="RNA_pol_sigma-70-like"/>
</dbReference>
<feature type="domain" description="RNA polymerase sigma-70 region 2" evidence="6">
    <location>
        <begin position="42"/>
        <end position="108"/>
    </location>
</feature>
<dbReference type="Pfam" id="PF08281">
    <property type="entry name" value="Sigma70_r4_2"/>
    <property type="match status" value="1"/>
</dbReference>
<organism evidence="8 9">
    <name type="scientific">Pendulispora albinea</name>
    <dbReference type="NCBI Taxonomy" id="2741071"/>
    <lineage>
        <taxon>Bacteria</taxon>
        <taxon>Pseudomonadati</taxon>
        <taxon>Myxococcota</taxon>
        <taxon>Myxococcia</taxon>
        <taxon>Myxococcales</taxon>
        <taxon>Sorangiineae</taxon>
        <taxon>Pendulisporaceae</taxon>
        <taxon>Pendulispora</taxon>
    </lineage>
</organism>
<dbReference type="InterPro" id="IPR036388">
    <property type="entry name" value="WH-like_DNA-bd_sf"/>
</dbReference>
<comment type="similarity">
    <text evidence="1">Belongs to the sigma-70 factor family. ECF subfamily.</text>
</comment>
<feature type="region of interest" description="Disordered" evidence="5">
    <location>
        <begin position="203"/>
        <end position="226"/>
    </location>
</feature>
<dbReference type="RefSeq" id="WP_394829727.1">
    <property type="nucleotide sequence ID" value="NZ_CP089984.1"/>
</dbReference>
<evidence type="ECO:0000256" key="3">
    <source>
        <dbReference type="ARBA" id="ARBA00023082"/>
    </source>
</evidence>
<keyword evidence="2" id="KW-0805">Transcription regulation</keyword>
<evidence type="ECO:0000256" key="4">
    <source>
        <dbReference type="ARBA" id="ARBA00023163"/>
    </source>
</evidence>
<dbReference type="PANTHER" id="PTHR43133:SF63">
    <property type="entry name" value="RNA POLYMERASE SIGMA FACTOR FECI-RELATED"/>
    <property type="match status" value="1"/>
</dbReference>
<dbReference type="SUPFAM" id="SSF88659">
    <property type="entry name" value="Sigma3 and sigma4 domains of RNA polymerase sigma factors"/>
    <property type="match status" value="1"/>
</dbReference>
<dbReference type="InterPro" id="IPR014284">
    <property type="entry name" value="RNA_pol_sigma-70_dom"/>
</dbReference>
<gene>
    <name evidence="8" type="ORF">LZC94_23240</name>
</gene>
<dbReference type="Gene3D" id="1.10.1740.10">
    <property type="match status" value="1"/>
</dbReference>
<dbReference type="EMBL" id="CP089984">
    <property type="protein sequence ID" value="WXB20123.1"/>
    <property type="molecule type" value="Genomic_DNA"/>
</dbReference>
<keyword evidence="3" id="KW-0731">Sigma factor</keyword>
<dbReference type="SUPFAM" id="SSF88946">
    <property type="entry name" value="Sigma2 domain of RNA polymerase sigma factors"/>
    <property type="match status" value="1"/>
</dbReference>
<evidence type="ECO:0000259" key="6">
    <source>
        <dbReference type="Pfam" id="PF04542"/>
    </source>
</evidence>
<keyword evidence="9" id="KW-1185">Reference proteome</keyword>
<feature type="region of interest" description="Disordered" evidence="5">
    <location>
        <begin position="1"/>
        <end position="24"/>
    </location>
</feature>
<evidence type="ECO:0000259" key="7">
    <source>
        <dbReference type="Pfam" id="PF08281"/>
    </source>
</evidence>
<dbReference type="InterPro" id="IPR007627">
    <property type="entry name" value="RNA_pol_sigma70_r2"/>
</dbReference>
<evidence type="ECO:0000256" key="1">
    <source>
        <dbReference type="ARBA" id="ARBA00010641"/>
    </source>
</evidence>
<dbReference type="InterPro" id="IPR013249">
    <property type="entry name" value="RNA_pol_sigma70_r4_t2"/>
</dbReference>
<feature type="domain" description="RNA polymerase sigma factor 70 region 4 type 2" evidence="7">
    <location>
        <begin position="138"/>
        <end position="186"/>
    </location>
</feature>
<sequence length="226" mass="24988">MGPSSVKSRARSGSPPDGEPERSDAELVALARARDPRAATWLWDRHFPAVRALLYRTLGPGWDVDDLVQEVFVGFFRNIDGLRDPSAVRSFLFGIALRVARSALRKRRVRRWLRLTGDGHVPDVASAAHDPSSRAALLRLYAVLGELADRDRLAFALRHGEGYELTEVAGALGCSLATAKRCLARADEHVLRRAREEPLLQSYITTRTASEVAPAPRPEEDPHAEP</sequence>